<sequence length="174" mass="19237">MRIKLVIRVAAIVVNNHCHTPRHRIKVALDVFLGYSSPCGFYILPNLAYCSSEWCTPSHSLASTDHTFSIGHRLGEQAGHGSNSIKVEAVFVSKHNNVPFHCSCPPFIAQLTAQTPVVPSQEETKHWTLSACHHGKRHNEVGLGSVDPSLPPVSSDDRSTPQLLDFIQHVDRFL</sequence>
<dbReference type="Proteomes" id="UP000887159">
    <property type="component" value="Unassembled WGS sequence"/>
</dbReference>
<protein>
    <submittedName>
        <fullName evidence="1">Uncharacterized protein</fullName>
    </submittedName>
</protein>
<name>A0A8X6SL01_TRICX</name>
<proteinExistence type="predicted"/>
<dbReference type="EMBL" id="BMAU01021335">
    <property type="protein sequence ID" value="GFY15644.1"/>
    <property type="molecule type" value="Genomic_DNA"/>
</dbReference>
<keyword evidence="2" id="KW-1185">Reference proteome</keyword>
<evidence type="ECO:0000313" key="2">
    <source>
        <dbReference type="Proteomes" id="UP000887159"/>
    </source>
</evidence>
<comment type="caution">
    <text evidence="1">The sequence shown here is derived from an EMBL/GenBank/DDBJ whole genome shotgun (WGS) entry which is preliminary data.</text>
</comment>
<organism evidence="1 2">
    <name type="scientific">Trichonephila clavipes</name>
    <name type="common">Golden silk orbweaver</name>
    <name type="synonym">Nephila clavipes</name>
    <dbReference type="NCBI Taxonomy" id="2585209"/>
    <lineage>
        <taxon>Eukaryota</taxon>
        <taxon>Metazoa</taxon>
        <taxon>Ecdysozoa</taxon>
        <taxon>Arthropoda</taxon>
        <taxon>Chelicerata</taxon>
        <taxon>Arachnida</taxon>
        <taxon>Araneae</taxon>
        <taxon>Araneomorphae</taxon>
        <taxon>Entelegynae</taxon>
        <taxon>Araneoidea</taxon>
        <taxon>Nephilidae</taxon>
        <taxon>Trichonephila</taxon>
    </lineage>
</organism>
<dbReference type="AlphaFoldDB" id="A0A8X6SL01"/>
<accession>A0A8X6SL01</accession>
<evidence type="ECO:0000313" key="1">
    <source>
        <dbReference type="EMBL" id="GFY15644.1"/>
    </source>
</evidence>
<reference evidence="1" key="1">
    <citation type="submission" date="2020-08" db="EMBL/GenBank/DDBJ databases">
        <title>Multicomponent nature underlies the extraordinary mechanical properties of spider dragline silk.</title>
        <authorList>
            <person name="Kono N."/>
            <person name="Nakamura H."/>
            <person name="Mori M."/>
            <person name="Yoshida Y."/>
            <person name="Ohtoshi R."/>
            <person name="Malay A.D."/>
            <person name="Moran D.A.P."/>
            <person name="Tomita M."/>
            <person name="Numata K."/>
            <person name="Arakawa K."/>
        </authorList>
    </citation>
    <scope>NUCLEOTIDE SEQUENCE</scope>
</reference>
<gene>
    <name evidence="1" type="ORF">TNCV_1282921</name>
</gene>